<gene>
    <name evidence="2" type="ORF">GCM10011572_38580</name>
</gene>
<name>A0ABQ1L0I5_9BURK</name>
<sequence length="144" mass="15044">MARPAAPARLPLLERLAPDGHGRPLDEAGLRAAVGRELSRLLNQRRAGAAAVPLGVIDYGIPDWTGLSAASHDDRQQLARSIVQAVQVFVSPLLEPRAEVSPHPADGQCVLVALSGRLRVGGALVPAAWRIGLASNGTTVMAVD</sequence>
<keyword evidence="3" id="KW-1185">Reference proteome</keyword>
<protein>
    <recommendedName>
        <fullName evidence="1">IraD/Gp25-like domain-containing protein</fullName>
    </recommendedName>
</protein>
<evidence type="ECO:0000259" key="1">
    <source>
        <dbReference type="Pfam" id="PF04965"/>
    </source>
</evidence>
<accession>A0ABQ1L0I5</accession>
<dbReference type="EMBL" id="BMKG01000017">
    <property type="protein sequence ID" value="GGC13458.1"/>
    <property type="molecule type" value="Genomic_DNA"/>
</dbReference>
<dbReference type="Pfam" id="PF04965">
    <property type="entry name" value="GPW_gp25"/>
    <property type="match status" value="1"/>
</dbReference>
<dbReference type="InterPro" id="IPR017737">
    <property type="entry name" value="TssE1-like"/>
</dbReference>
<comment type="caution">
    <text evidence="2">The sequence shown here is derived from an EMBL/GenBank/DDBJ whole genome shotgun (WGS) entry which is preliminary data.</text>
</comment>
<dbReference type="NCBIfam" id="TIGR03357">
    <property type="entry name" value="VI_zyme"/>
    <property type="match status" value="1"/>
</dbReference>
<dbReference type="InterPro" id="IPR007048">
    <property type="entry name" value="IraD/Gp25-like"/>
</dbReference>
<organism evidence="2 3">
    <name type="scientific">Pseudoduganella buxea</name>
    <dbReference type="NCBI Taxonomy" id="1949069"/>
    <lineage>
        <taxon>Bacteria</taxon>
        <taxon>Pseudomonadati</taxon>
        <taxon>Pseudomonadota</taxon>
        <taxon>Betaproteobacteria</taxon>
        <taxon>Burkholderiales</taxon>
        <taxon>Oxalobacteraceae</taxon>
        <taxon>Telluria group</taxon>
        <taxon>Pseudoduganella</taxon>
    </lineage>
</organism>
<dbReference type="Proteomes" id="UP000622638">
    <property type="component" value="Unassembled WGS sequence"/>
</dbReference>
<evidence type="ECO:0000313" key="2">
    <source>
        <dbReference type="EMBL" id="GGC13458.1"/>
    </source>
</evidence>
<dbReference type="RefSeq" id="WP_188916033.1">
    <property type="nucleotide sequence ID" value="NZ_BMKG01000017.1"/>
</dbReference>
<reference evidence="3" key="1">
    <citation type="journal article" date="2019" name="Int. J. Syst. Evol. Microbiol.">
        <title>The Global Catalogue of Microorganisms (GCM) 10K type strain sequencing project: providing services to taxonomists for standard genome sequencing and annotation.</title>
        <authorList>
            <consortium name="The Broad Institute Genomics Platform"/>
            <consortium name="The Broad Institute Genome Sequencing Center for Infectious Disease"/>
            <person name="Wu L."/>
            <person name="Ma J."/>
        </authorList>
    </citation>
    <scope>NUCLEOTIDE SEQUENCE [LARGE SCALE GENOMIC DNA]</scope>
    <source>
        <strain evidence="3">CGMCC 1.15931</strain>
    </source>
</reference>
<proteinExistence type="predicted"/>
<evidence type="ECO:0000313" key="3">
    <source>
        <dbReference type="Proteomes" id="UP000622638"/>
    </source>
</evidence>
<feature type="domain" description="IraD/Gp25-like" evidence="1">
    <location>
        <begin position="30"/>
        <end position="119"/>
    </location>
</feature>